<evidence type="ECO:0000313" key="3">
    <source>
        <dbReference type="Proteomes" id="UP000215305"/>
    </source>
</evidence>
<dbReference type="VEuPathDB" id="FungiDB:CDV56_101778"/>
<accession>A0A397GP38</accession>
<evidence type="ECO:0000256" key="1">
    <source>
        <dbReference type="SAM" id="MobiDB-lite"/>
    </source>
</evidence>
<gene>
    <name evidence="2" type="ORF">CDV56_101778</name>
</gene>
<dbReference type="RefSeq" id="XP_026613412.1">
    <property type="nucleotide sequence ID" value="XM_026755397.1"/>
</dbReference>
<protein>
    <submittedName>
        <fullName evidence="2">Uncharacterized protein</fullName>
    </submittedName>
</protein>
<dbReference type="AlphaFoldDB" id="A0A397GP38"/>
<name>A0A397GP38_ASPTH</name>
<dbReference type="GeneID" id="38123752"/>
<dbReference type="Proteomes" id="UP000215305">
    <property type="component" value="Unassembled WGS sequence"/>
</dbReference>
<comment type="caution">
    <text evidence="2">The sequence shown here is derived from an EMBL/GenBank/DDBJ whole genome shotgun (WGS) entry which is preliminary data.</text>
</comment>
<keyword evidence="3" id="KW-1185">Reference proteome</keyword>
<dbReference type="EMBL" id="NKHU02000130">
    <property type="protein sequence ID" value="RHZ52822.1"/>
    <property type="molecule type" value="Genomic_DNA"/>
</dbReference>
<feature type="region of interest" description="Disordered" evidence="1">
    <location>
        <begin position="82"/>
        <end position="106"/>
    </location>
</feature>
<organism evidence="2 3">
    <name type="scientific">Aspergillus thermomutatus</name>
    <name type="common">Neosartorya pseudofischeri</name>
    <dbReference type="NCBI Taxonomy" id="41047"/>
    <lineage>
        <taxon>Eukaryota</taxon>
        <taxon>Fungi</taxon>
        <taxon>Dikarya</taxon>
        <taxon>Ascomycota</taxon>
        <taxon>Pezizomycotina</taxon>
        <taxon>Eurotiomycetes</taxon>
        <taxon>Eurotiomycetidae</taxon>
        <taxon>Eurotiales</taxon>
        <taxon>Aspergillaceae</taxon>
        <taxon>Aspergillus</taxon>
        <taxon>Aspergillus subgen. Fumigati</taxon>
    </lineage>
</organism>
<evidence type="ECO:0000313" key="2">
    <source>
        <dbReference type="EMBL" id="RHZ52822.1"/>
    </source>
</evidence>
<sequence length="106" mass="11446">MGVELTLHRRYTDTPPRIGPVLIGADQRFSPSTFCSLLRALDSIVLSPHRSLVSLNMSTAGPSWLQPTATIRPQAATHLAPTDAPTEALVAPKSSRRIAKGEQTFV</sequence>
<reference evidence="2" key="1">
    <citation type="submission" date="2018-08" db="EMBL/GenBank/DDBJ databases">
        <title>Draft genome sequence of azole-resistant Aspergillus thermomutatus (Neosartorya pseudofischeri) strain HMR AF 39, isolated from a human nasal aspirate.</title>
        <authorList>
            <person name="Parent-Michaud M."/>
            <person name="Dufresne P.J."/>
            <person name="Fournier E."/>
            <person name="Martineau C."/>
            <person name="Moreira S."/>
            <person name="Perkins V."/>
            <person name="De Repentigny L."/>
            <person name="Dufresne S.F."/>
        </authorList>
    </citation>
    <scope>NUCLEOTIDE SEQUENCE [LARGE SCALE GENOMIC DNA]</scope>
    <source>
        <strain evidence="2">HMR AF 39</strain>
    </source>
</reference>
<proteinExistence type="predicted"/>